<keyword evidence="4" id="KW-0472">Membrane</keyword>
<accession>A0A2T3BEN0</accession>
<protein>
    <recommendedName>
        <fullName evidence="5">Major facilitator superfamily (MFS) profile domain-containing protein</fullName>
    </recommendedName>
</protein>
<feature type="transmembrane region" description="Helical" evidence="4">
    <location>
        <begin position="391"/>
        <end position="413"/>
    </location>
</feature>
<feature type="transmembrane region" description="Helical" evidence="4">
    <location>
        <begin position="140"/>
        <end position="160"/>
    </location>
</feature>
<feature type="transmembrane region" description="Helical" evidence="4">
    <location>
        <begin position="256"/>
        <end position="277"/>
    </location>
</feature>
<gene>
    <name evidence="6" type="ORF">M430DRAFT_269090</name>
</gene>
<dbReference type="CDD" id="cd17352">
    <property type="entry name" value="MFS_MCT_SLC16"/>
    <property type="match status" value="1"/>
</dbReference>
<dbReference type="PANTHER" id="PTHR11360">
    <property type="entry name" value="MONOCARBOXYLATE TRANSPORTER"/>
    <property type="match status" value="1"/>
</dbReference>
<evidence type="ECO:0000256" key="1">
    <source>
        <dbReference type="ARBA" id="ARBA00004141"/>
    </source>
</evidence>
<dbReference type="SUPFAM" id="SSF103473">
    <property type="entry name" value="MFS general substrate transporter"/>
    <property type="match status" value="1"/>
</dbReference>
<keyword evidence="4" id="KW-0812">Transmembrane</keyword>
<evidence type="ECO:0000256" key="4">
    <source>
        <dbReference type="SAM" id="Phobius"/>
    </source>
</evidence>
<feature type="transmembrane region" description="Helical" evidence="4">
    <location>
        <begin position="298"/>
        <end position="321"/>
    </location>
</feature>
<dbReference type="GO" id="GO:0022857">
    <property type="term" value="F:transmembrane transporter activity"/>
    <property type="evidence" value="ECO:0007669"/>
    <property type="project" value="InterPro"/>
</dbReference>
<dbReference type="Proteomes" id="UP000241818">
    <property type="component" value="Unassembled WGS sequence"/>
</dbReference>
<sequence length="490" mass="53679">MRMSTKPNPQAEDTGSSKVESQDPGSSKVESQDTESSKVESQDTGSSKVESQDTGSSKVESQDTQSSPVESQDTGSSRVESQDVEQQDEVPDGGYGWVCVLACFLVNCFTWGVVGSYGIYLSYYVNNDIFVDGTTIDYALIGSLNFSMAMVTAPFVMKLVHRFDIHIPMLVGIVLQTTGLITASFAKRIWQLFLTQGILVGFGVGCLYIPTMSVLSQWFDKRRSLVYGVSSAGLGIGGLIFSLAARVMISNLSLAWSMRVIGAVSGTINLLATCLIRSRNKHVLPKNRAFDMKLLRRYDVWLLLWWAFISMLGHIVLLFSLSDFAHSIGLSDVQAASVTAFLNLGTAIGRPFVGLISDRFGRIETAGTLTLLCGLSIFAIWVPATSYWTCILFTFVNGPVFGVFWVTVGPVAAELVGLIDQPSLLSLNWIAIILPTTFSEVIGLYIRRPGAQREFLYPQIYAGASYVVASLIMAELRRVHRRRNGPSVDR</sequence>
<dbReference type="RefSeq" id="XP_024725357.1">
    <property type="nucleotide sequence ID" value="XM_024865471.1"/>
</dbReference>
<dbReference type="InterPro" id="IPR020846">
    <property type="entry name" value="MFS_dom"/>
</dbReference>
<feature type="transmembrane region" description="Helical" evidence="4">
    <location>
        <begin position="95"/>
        <end position="120"/>
    </location>
</feature>
<dbReference type="GO" id="GO:0016020">
    <property type="term" value="C:membrane"/>
    <property type="evidence" value="ECO:0007669"/>
    <property type="project" value="UniProtKB-SubCell"/>
</dbReference>
<reference evidence="6 7" key="1">
    <citation type="journal article" date="2018" name="New Phytol.">
        <title>Comparative genomics and transcriptomics depict ericoid mycorrhizal fungi as versatile saprotrophs and plant mutualists.</title>
        <authorList>
            <person name="Martino E."/>
            <person name="Morin E."/>
            <person name="Grelet G.A."/>
            <person name="Kuo A."/>
            <person name="Kohler A."/>
            <person name="Daghino S."/>
            <person name="Barry K.W."/>
            <person name="Cichocki N."/>
            <person name="Clum A."/>
            <person name="Dockter R.B."/>
            <person name="Hainaut M."/>
            <person name="Kuo R.C."/>
            <person name="LaButti K."/>
            <person name="Lindahl B.D."/>
            <person name="Lindquist E.A."/>
            <person name="Lipzen A."/>
            <person name="Khouja H.R."/>
            <person name="Magnuson J."/>
            <person name="Murat C."/>
            <person name="Ohm R.A."/>
            <person name="Singer S.W."/>
            <person name="Spatafora J.W."/>
            <person name="Wang M."/>
            <person name="Veneault-Fourrey C."/>
            <person name="Henrissat B."/>
            <person name="Grigoriev I.V."/>
            <person name="Martin F.M."/>
            <person name="Perotto S."/>
        </authorList>
    </citation>
    <scope>NUCLEOTIDE SEQUENCE [LARGE SCALE GENOMIC DNA]</scope>
    <source>
        <strain evidence="6 7">ATCC 22711</strain>
    </source>
</reference>
<feature type="transmembrane region" description="Helical" evidence="4">
    <location>
        <begin position="365"/>
        <end position="385"/>
    </location>
</feature>
<feature type="transmembrane region" description="Helical" evidence="4">
    <location>
        <begin position="192"/>
        <end position="212"/>
    </location>
</feature>
<evidence type="ECO:0000313" key="7">
    <source>
        <dbReference type="Proteomes" id="UP000241818"/>
    </source>
</evidence>
<name>A0A2T3BEN0_AMORE</name>
<dbReference type="InterPro" id="IPR036259">
    <property type="entry name" value="MFS_trans_sf"/>
</dbReference>
<dbReference type="InterPro" id="IPR050327">
    <property type="entry name" value="Proton-linked_MCT"/>
</dbReference>
<dbReference type="InParanoid" id="A0A2T3BEN0"/>
<feature type="transmembrane region" description="Helical" evidence="4">
    <location>
        <begin position="333"/>
        <end position="353"/>
    </location>
</feature>
<comment type="similarity">
    <text evidence="2">Belongs to the major facilitator superfamily. Monocarboxylate porter (TC 2.A.1.13) family.</text>
</comment>
<keyword evidence="4" id="KW-1133">Transmembrane helix</keyword>
<dbReference type="Gene3D" id="1.20.1250.20">
    <property type="entry name" value="MFS general substrate transporter like domains"/>
    <property type="match status" value="2"/>
</dbReference>
<feature type="compositionally biased region" description="Polar residues" evidence="3">
    <location>
        <begin position="1"/>
        <end position="29"/>
    </location>
</feature>
<proteinExistence type="inferred from homology"/>
<evidence type="ECO:0000256" key="3">
    <source>
        <dbReference type="SAM" id="MobiDB-lite"/>
    </source>
</evidence>
<evidence type="ECO:0000313" key="6">
    <source>
        <dbReference type="EMBL" id="PSS27832.1"/>
    </source>
</evidence>
<dbReference type="EMBL" id="KZ679006">
    <property type="protein sequence ID" value="PSS27832.1"/>
    <property type="molecule type" value="Genomic_DNA"/>
</dbReference>
<feature type="transmembrane region" description="Helical" evidence="4">
    <location>
        <begin position="458"/>
        <end position="476"/>
    </location>
</feature>
<feature type="compositionally biased region" description="Polar residues" evidence="3">
    <location>
        <begin position="42"/>
        <end position="79"/>
    </location>
</feature>
<dbReference type="PROSITE" id="PS50850">
    <property type="entry name" value="MFS"/>
    <property type="match status" value="1"/>
</dbReference>
<dbReference type="PANTHER" id="PTHR11360:SF315">
    <property type="entry name" value="TRANSPORTER MCH2-RELATED"/>
    <property type="match status" value="1"/>
</dbReference>
<evidence type="ECO:0000259" key="5">
    <source>
        <dbReference type="PROSITE" id="PS50850"/>
    </source>
</evidence>
<feature type="domain" description="Major facilitator superfamily (MFS) profile" evidence="5">
    <location>
        <begin position="299"/>
        <end position="490"/>
    </location>
</feature>
<organism evidence="6 7">
    <name type="scientific">Amorphotheca resinae ATCC 22711</name>
    <dbReference type="NCBI Taxonomy" id="857342"/>
    <lineage>
        <taxon>Eukaryota</taxon>
        <taxon>Fungi</taxon>
        <taxon>Dikarya</taxon>
        <taxon>Ascomycota</taxon>
        <taxon>Pezizomycotina</taxon>
        <taxon>Leotiomycetes</taxon>
        <taxon>Helotiales</taxon>
        <taxon>Amorphothecaceae</taxon>
        <taxon>Amorphotheca</taxon>
    </lineage>
</organism>
<feature type="transmembrane region" description="Helical" evidence="4">
    <location>
        <begin position="425"/>
        <end position="446"/>
    </location>
</feature>
<feature type="transmembrane region" description="Helical" evidence="4">
    <location>
        <begin position="224"/>
        <end position="244"/>
    </location>
</feature>
<dbReference type="AlphaFoldDB" id="A0A2T3BEN0"/>
<dbReference type="InterPro" id="IPR011701">
    <property type="entry name" value="MFS"/>
</dbReference>
<evidence type="ECO:0000256" key="2">
    <source>
        <dbReference type="ARBA" id="ARBA00006727"/>
    </source>
</evidence>
<keyword evidence="7" id="KW-1185">Reference proteome</keyword>
<dbReference type="Pfam" id="PF07690">
    <property type="entry name" value="MFS_1"/>
    <property type="match status" value="1"/>
</dbReference>
<dbReference type="FunCoup" id="A0A2T3BEN0">
    <property type="interactions" value="130"/>
</dbReference>
<feature type="region of interest" description="Disordered" evidence="3">
    <location>
        <begin position="1"/>
        <end position="89"/>
    </location>
</feature>
<dbReference type="OrthoDB" id="2213137at2759"/>
<comment type="subcellular location">
    <subcellularLocation>
        <location evidence="1">Membrane</location>
        <topology evidence="1">Multi-pass membrane protein</topology>
    </subcellularLocation>
</comment>
<feature type="transmembrane region" description="Helical" evidence="4">
    <location>
        <begin position="167"/>
        <end position="186"/>
    </location>
</feature>
<dbReference type="GeneID" id="36573552"/>